<dbReference type="EMBL" id="LR536450">
    <property type="protein sequence ID" value="VFU08495.1"/>
    <property type="molecule type" value="Genomic_DNA"/>
</dbReference>
<keyword evidence="2" id="KW-1133">Transmembrane helix</keyword>
<dbReference type="InterPro" id="IPR036465">
    <property type="entry name" value="vWFA_dom_sf"/>
</dbReference>
<evidence type="ECO:0000313" key="5">
    <source>
        <dbReference type="Proteomes" id="UP000294360"/>
    </source>
</evidence>
<dbReference type="Pfam" id="PF13519">
    <property type="entry name" value="VWA_2"/>
    <property type="match status" value="1"/>
</dbReference>
<feature type="transmembrane region" description="Helical" evidence="2">
    <location>
        <begin position="26"/>
        <end position="45"/>
    </location>
</feature>
<dbReference type="SMART" id="SM00327">
    <property type="entry name" value="VWA"/>
    <property type="match status" value="1"/>
</dbReference>
<dbReference type="PROSITE" id="PS50234">
    <property type="entry name" value="VWFA"/>
    <property type="match status" value="1"/>
</dbReference>
<evidence type="ECO:0000259" key="3">
    <source>
        <dbReference type="PROSITE" id="PS50234"/>
    </source>
</evidence>
<protein>
    <submittedName>
        <fullName evidence="4">MxaL protein, involved in methanol oxidation</fullName>
    </submittedName>
</protein>
<accession>A0A4U8YZA2</accession>
<name>A0A4U8YZA2_METTU</name>
<gene>
    <name evidence="4" type="primary">mxaL</name>
    <name evidence="4" type="ORF">MTUNDRAET4_1602</name>
</gene>
<dbReference type="InterPro" id="IPR002035">
    <property type="entry name" value="VWF_A"/>
</dbReference>
<feature type="region of interest" description="Disordered" evidence="1">
    <location>
        <begin position="222"/>
        <end position="254"/>
    </location>
</feature>
<evidence type="ECO:0000256" key="2">
    <source>
        <dbReference type="SAM" id="Phobius"/>
    </source>
</evidence>
<reference evidence="4 5" key="1">
    <citation type="submission" date="2019-03" db="EMBL/GenBank/DDBJ databases">
        <authorList>
            <person name="Kox A.R. M."/>
        </authorList>
    </citation>
    <scope>NUCLEOTIDE SEQUENCE [LARGE SCALE GENOMIC DNA]</scope>
    <source>
        <strain evidence="4">MTUNDRAET4 annotated genome</strain>
    </source>
</reference>
<dbReference type="Proteomes" id="UP000294360">
    <property type="component" value="Chromosome"/>
</dbReference>
<dbReference type="Gene3D" id="3.40.50.410">
    <property type="entry name" value="von Willebrand factor, type A domain"/>
    <property type="match status" value="1"/>
</dbReference>
<dbReference type="CDD" id="cd00198">
    <property type="entry name" value="vWFA"/>
    <property type="match status" value="1"/>
</dbReference>
<dbReference type="AlphaFoldDB" id="A0A4U8YZA2"/>
<feature type="transmembrane region" description="Helical" evidence="2">
    <location>
        <begin position="308"/>
        <end position="325"/>
    </location>
</feature>
<evidence type="ECO:0000256" key="1">
    <source>
        <dbReference type="SAM" id="MobiDB-lite"/>
    </source>
</evidence>
<sequence>MIRFFGESAAGGGARIWRENLADPRALLLLAALALGLAAIVLPPVPATREGVDILAVVDITGSMNTRDYKLYGKPISRLAVAKAALKDLIANLPCPSRLGLALFSERTPFLLFEPIDVCRDYGAVAGAIDSIDWREAWEGDSHIASGLYRAIDMAKDLNSNLIFITDGQESPPLPLSGGPPFDGKAGEVRGLIVGAGGYALAPIPKFDDRGNETGFWGVDDVPHESRFGPPPTGAESRPGFEARNAPFGAMAPKGTEHLSSVREPYLKSLADETGLAYAHMNGPSGLTEALAPVATRRASLGFIDPRPVAGALALAALLAVYVFFPVRERLRRARGGFPLQGAL</sequence>
<evidence type="ECO:0000313" key="4">
    <source>
        <dbReference type="EMBL" id="VFU08495.1"/>
    </source>
</evidence>
<keyword evidence="2" id="KW-0472">Membrane</keyword>
<dbReference type="SUPFAM" id="SSF53300">
    <property type="entry name" value="vWA-like"/>
    <property type="match status" value="1"/>
</dbReference>
<proteinExistence type="predicted"/>
<organism evidence="4 5">
    <name type="scientific">Methylocella tundrae</name>
    <dbReference type="NCBI Taxonomy" id="227605"/>
    <lineage>
        <taxon>Bacteria</taxon>
        <taxon>Pseudomonadati</taxon>
        <taxon>Pseudomonadota</taxon>
        <taxon>Alphaproteobacteria</taxon>
        <taxon>Hyphomicrobiales</taxon>
        <taxon>Beijerinckiaceae</taxon>
        <taxon>Methylocella</taxon>
    </lineage>
</organism>
<keyword evidence="2" id="KW-0812">Transmembrane</keyword>
<dbReference type="KEGG" id="mtun:MTUNDRAET4_1602"/>
<feature type="domain" description="VWFA" evidence="3">
    <location>
        <begin position="53"/>
        <end position="171"/>
    </location>
</feature>